<name>A0A9E6ZWL4_9HYPH</name>
<dbReference type="PROSITE" id="PS00336">
    <property type="entry name" value="BETA_LACTAMASE_C"/>
    <property type="match status" value="1"/>
</dbReference>
<evidence type="ECO:0000256" key="6">
    <source>
        <dbReference type="RuleBase" id="RU361140"/>
    </source>
</evidence>
<comment type="catalytic activity">
    <reaction evidence="1 6">
        <text>a beta-lactam + H2O = a substituted beta-amino acid</text>
        <dbReference type="Rhea" id="RHEA:20401"/>
        <dbReference type="ChEBI" id="CHEBI:15377"/>
        <dbReference type="ChEBI" id="CHEBI:35627"/>
        <dbReference type="ChEBI" id="CHEBI:140347"/>
        <dbReference type="EC" id="3.5.2.6"/>
    </reaction>
</comment>
<dbReference type="EMBL" id="CP083239">
    <property type="protein sequence ID" value="UOK71746.1"/>
    <property type="molecule type" value="Genomic_DNA"/>
</dbReference>
<dbReference type="GO" id="GO:0046677">
    <property type="term" value="P:response to antibiotic"/>
    <property type="evidence" value="ECO:0007669"/>
    <property type="project" value="UniProtKB-UniRule"/>
</dbReference>
<evidence type="ECO:0000256" key="1">
    <source>
        <dbReference type="ARBA" id="ARBA00001526"/>
    </source>
</evidence>
<dbReference type="PANTHER" id="PTHR46825:SF8">
    <property type="entry name" value="BETA-LACTAMASE-RELATED"/>
    <property type="match status" value="1"/>
</dbReference>
<dbReference type="PANTHER" id="PTHR46825">
    <property type="entry name" value="D-ALANYL-D-ALANINE-CARBOXYPEPTIDASE/ENDOPEPTIDASE AMPH"/>
    <property type="match status" value="1"/>
</dbReference>
<dbReference type="Proteomes" id="UP000831684">
    <property type="component" value="Chromosome"/>
</dbReference>
<evidence type="ECO:0000256" key="2">
    <source>
        <dbReference type="ARBA" id="ARBA00007840"/>
    </source>
</evidence>
<dbReference type="GO" id="GO:0017001">
    <property type="term" value="P:antibiotic catabolic process"/>
    <property type="evidence" value="ECO:0007669"/>
    <property type="project" value="InterPro"/>
</dbReference>
<dbReference type="RefSeq" id="WP_244379183.1">
    <property type="nucleotide sequence ID" value="NZ_CP083239.1"/>
</dbReference>
<feature type="chain" id="PRO_5039469344" description="Beta-lactamase" evidence="7">
    <location>
        <begin position="27"/>
        <end position="392"/>
    </location>
</feature>
<dbReference type="InterPro" id="IPR012338">
    <property type="entry name" value="Beta-lactam/transpept-like"/>
</dbReference>
<sequence>MIQLSRRALLASALLPLGAAVAPARAQSAAAPADFGKVAAPIFSALAKTHGIPGLVVGITRNGQHEILAIGQTARTDGRPVDGDTLFELGSVSKTFNVTLAALAAERGRLDLNAPLDKVAQRLTGTAFGALTPLDLATHATGGMPLQVPDSVRNEKELVEWLAAWKPAAPPATRRAYSNISIGVLGLVTATALGTSFPRAAENDLFPALGLSSTYIDVPEAAMARYAMGYTAADKPTRVTPGVLAPEAYGVKSTAIDMLTFLDANMGVGKVAPDMARALARTHTGYYETSSYVQEMVWERYPWPAKRDRLLAGNGPDMALKPQPIKKLDPPSPPAPASFINKTGSTNGFGSYVVMLPAEKLGVVVLANRYYPNEERVKAVYALVEGLLGGAG</sequence>
<dbReference type="SUPFAM" id="SSF56601">
    <property type="entry name" value="beta-lactamase/transpeptidase-like"/>
    <property type="match status" value="1"/>
</dbReference>
<dbReference type="AlphaFoldDB" id="A0A9E6ZWL4"/>
<keyword evidence="5 6" id="KW-0046">Antibiotic resistance</keyword>
<evidence type="ECO:0000313" key="9">
    <source>
        <dbReference type="EMBL" id="UOK71746.1"/>
    </source>
</evidence>
<evidence type="ECO:0000256" key="7">
    <source>
        <dbReference type="SAM" id="SignalP"/>
    </source>
</evidence>
<evidence type="ECO:0000259" key="8">
    <source>
        <dbReference type="Pfam" id="PF00144"/>
    </source>
</evidence>
<keyword evidence="4 6" id="KW-0378">Hydrolase</keyword>
<evidence type="ECO:0000256" key="4">
    <source>
        <dbReference type="ARBA" id="ARBA00022801"/>
    </source>
</evidence>
<evidence type="ECO:0000256" key="3">
    <source>
        <dbReference type="ARBA" id="ARBA00012865"/>
    </source>
</evidence>
<proteinExistence type="inferred from homology"/>
<dbReference type="KEGG" id="apol:K9D25_03185"/>
<dbReference type="Gene3D" id="3.40.710.10">
    <property type="entry name" value="DD-peptidase/beta-lactamase superfamily"/>
    <property type="match status" value="1"/>
</dbReference>
<dbReference type="EC" id="3.5.2.6" evidence="3 6"/>
<dbReference type="InterPro" id="IPR058136">
    <property type="entry name" value="AmpC"/>
</dbReference>
<dbReference type="NCBIfam" id="NF033085">
    <property type="entry name" value="bla_class_C"/>
    <property type="match status" value="1"/>
</dbReference>
<reference evidence="9" key="1">
    <citation type="submission" date="2021-09" db="EMBL/GenBank/DDBJ databases">
        <title>Network and meta-omics reveal the key degrader and cooperation patterns in an efficient 1,4-dioxane-degrading microbial community.</title>
        <authorList>
            <person name="Dai C."/>
        </authorList>
    </citation>
    <scope>NUCLEOTIDE SEQUENCE</scope>
    <source>
        <strain evidence="9">ZM13</strain>
    </source>
</reference>
<dbReference type="GO" id="GO:0030288">
    <property type="term" value="C:outer membrane-bounded periplasmic space"/>
    <property type="evidence" value="ECO:0007669"/>
    <property type="project" value="InterPro"/>
</dbReference>
<dbReference type="InterPro" id="IPR001466">
    <property type="entry name" value="Beta-lactam-related"/>
</dbReference>
<dbReference type="InterPro" id="IPR006311">
    <property type="entry name" value="TAT_signal"/>
</dbReference>
<keyword evidence="7" id="KW-0732">Signal</keyword>
<dbReference type="GO" id="GO:0008800">
    <property type="term" value="F:beta-lactamase activity"/>
    <property type="evidence" value="ECO:0007669"/>
    <property type="project" value="UniProtKB-UniRule"/>
</dbReference>
<dbReference type="InterPro" id="IPR050491">
    <property type="entry name" value="AmpC-like"/>
</dbReference>
<organism evidence="9 10">
    <name type="scientific">Ancylobacter polymorphus</name>
    <dbReference type="NCBI Taxonomy" id="223390"/>
    <lineage>
        <taxon>Bacteria</taxon>
        <taxon>Pseudomonadati</taxon>
        <taxon>Pseudomonadota</taxon>
        <taxon>Alphaproteobacteria</taxon>
        <taxon>Hyphomicrobiales</taxon>
        <taxon>Xanthobacteraceae</taxon>
        <taxon>Ancylobacter</taxon>
    </lineage>
</organism>
<accession>A0A9E6ZWL4</accession>
<feature type="domain" description="Beta-lactamase-related" evidence="8">
    <location>
        <begin position="42"/>
        <end position="383"/>
    </location>
</feature>
<comment type="similarity">
    <text evidence="2 6">Belongs to the class-C beta-lactamase family.</text>
</comment>
<dbReference type="Pfam" id="PF00144">
    <property type="entry name" value="Beta-lactamase"/>
    <property type="match status" value="1"/>
</dbReference>
<feature type="signal peptide" evidence="7">
    <location>
        <begin position="1"/>
        <end position="26"/>
    </location>
</feature>
<dbReference type="InterPro" id="IPR001586">
    <property type="entry name" value="Beta-lactam_class-C_AS"/>
</dbReference>
<dbReference type="PROSITE" id="PS51318">
    <property type="entry name" value="TAT"/>
    <property type="match status" value="1"/>
</dbReference>
<gene>
    <name evidence="9" type="ORF">K9D25_03185</name>
</gene>
<evidence type="ECO:0000256" key="5">
    <source>
        <dbReference type="ARBA" id="ARBA00023251"/>
    </source>
</evidence>
<protein>
    <recommendedName>
        <fullName evidence="3 6">Beta-lactamase</fullName>
        <ecNumber evidence="3 6">3.5.2.6</ecNumber>
    </recommendedName>
</protein>
<evidence type="ECO:0000313" key="10">
    <source>
        <dbReference type="Proteomes" id="UP000831684"/>
    </source>
</evidence>